<gene>
    <name evidence="1" type="ORF">HK103_002311</name>
    <name evidence="2" type="ORF">HK103_002334</name>
</gene>
<dbReference type="Proteomes" id="UP001210925">
    <property type="component" value="Unassembled WGS sequence"/>
</dbReference>
<accession>A0AAD5UNA9</accession>
<name>A0AAD5UNA9_9FUNG</name>
<protein>
    <submittedName>
        <fullName evidence="2">Uncharacterized protein</fullName>
    </submittedName>
</protein>
<dbReference type="EMBL" id="JADGKB010000018">
    <property type="protein sequence ID" value="KAJ3259431.1"/>
    <property type="molecule type" value="Genomic_DNA"/>
</dbReference>
<keyword evidence="3" id="KW-1185">Reference proteome</keyword>
<sequence length="427" mass="48047">MKNRIVVPAILWRYLKIQPKHTWPTLQLVDQDIRENDFHMISKIHWVFPSIRISAKHSRFFQYLPAAHVVEVVVCQSVDIEVLVCNLRKLISNYRLTSANPNLLSYLDIILEDGNLCQSIRLSDLSLGNSLNLLAGIQCKNLVELRLIDCGLRGEDLQCLGKTITNLTLLDLHANRIMDTGSLYLSKLLPNSKLTYLNVEMNGIGRTGLRNLCKALPSSKITDLKVNFNDFDSSAYQYLLQVLPQTRLEILDIYRILSKDLQMMFINNCAKSNLSKATVYIKGSLLEQFAILSNTRKLDEFCFFLANDYDCNCFGDEVFKFKSIKLNFGKYVTIPGIKRALSNSHLFGITHSIGLANIKLGSAGLEGIVDFIGNIEPLQIDLSNCELDCAAIGILKTHLSDKTKEILLHGNYIGAKSADMGAIFYCD</sequence>
<organism evidence="2 3">
    <name type="scientific">Boothiomyces macroporosus</name>
    <dbReference type="NCBI Taxonomy" id="261099"/>
    <lineage>
        <taxon>Eukaryota</taxon>
        <taxon>Fungi</taxon>
        <taxon>Fungi incertae sedis</taxon>
        <taxon>Chytridiomycota</taxon>
        <taxon>Chytridiomycota incertae sedis</taxon>
        <taxon>Chytridiomycetes</taxon>
        <taxon>Rhizophydiales</taxon>
        <taxon>Terramycetaceae</taxon>
        <taxon>Boothiomyces</taxon>
    </lineage>
</organism>
<reference evidence="2" key="1">
    <citation type="submission" date="2020-05" db="EMBL/GenBank/DDBJ databases">
        <title>Phylogenomic resolution of chytrid fungi.</title>
        <authorList>
            <person name="Stajich J.E."/>
            <person name="Amses K."/>
            <person name="Simmons R."/>
            <person name="Seto K."/>
            <person name="Myers J."/>
            <person name="Bonds A."/>
            <person name="Quandt C.A."/>
            <person name="Barry K."/>
            <person name="Liu P."/>
            <person name="Grigoriev I."/>
            <person name="Longcore J.E."/>
            <person name="James T.Y."/>
        </authorList>
    </citation>
    <scope>NUCLEOTIDE SEQUENCE</scope>
    <source>
        <strain evidence="2">PLAUS21</strain>
    </source>
</reference>
<dbReference type="SUPFAM" id="SSF52047">
    <property type="entry name" value="RNI-like"/>
    <property type="match status" value="1"/>
</dbReference>
<evidence type="ECO:0000313" key="1">
    <source>
        <dbReference type="EMBL" id="KAJ3259408.1"/>
    </source>
</evidence>
<comment type="caution">
    <text evidence="2">The sequence shown here is derived from an EMBL/GenBank/DDBJ whole genome shotgun (WGS) entry which is preliminary data.</text>
</comment>
<dbReference type="AlphaFoldDB" id="A0AAD5UNA9"/>
<dbReference type="Gene3D" id="3.80.10.10">
    <property type="entry name" value="Ribonuclease Inhibitor"/>
    <property type="match status" value="1"/>
</dbReference>
<evidence type="ECO:0000313" key="3">
    <source>
        <dbReference type="Proteomes" id="UP001210925"/>
    </source>
</evidence>
<dbReference type="InterPro" id="IPR032675">
    <property type="entry name" value="LRR_dom_sf"/>
</dbReference>
<proteinExistence type="predicted"/>
<dbReference type="EMBL" id="JADGKB010000018">
    <property type="protein sequence ID" value="KAJ3259408.1"/>
    <property type="molecule type" value="Genomic_DNA"/>
</dbReference>
<evidence type="ECO:0000313" key="2">
    <source>
        <dbReference type="EMBL" id="KAJ3259431.1"/>
    </source>
</evidence>